<dbReference type="OrthoDB" id="9795501at2"/>
<gene>
    <name evidence="5" type="ORF">SAMN05661093_05711</name>
</gene>
<dbReference type="EMBL" id="FWXV01000005">
    <property type="protein sequence ID" value="SMD18177.1"/>
    <property type="molecule type" value="Genomic_DNA"/>
</dbReference>
<dbReference type="Gene3D" id="3.40.50.720">
    <property type="entry name" value="NAD(P)-binding Rossmann-like Domain"/>
    <property type="match status" value="1"/>
</dbReference>
<proteinExistence type="inferred from homology"/>
<dbReference type="RefSeq" id="WP_084429992.1">
    <property type="nucleotide sequence ID" value="NZ_FWXV01000005.1"/>
</dbReference>
<evidence type="ECO:0000256" key="2">
    <source>
        <dbReference type="ARBA" id="ARBA00023002"/>
    </source>
</evidence>
<dbReference type="Proteomes" id="UP000192674">
    <property type="component" value="Unassembled WGS sequence"/>
</dbReference>
<name>A0A1Y5XWT6_KIBAR</name>
<organism evidence="5 6">
    <name type="scientific">Kibdelosporangium aridum</name>
    <dbReference type="NCBI Taxonomy" id="2030"/>
    <lineage>
        <taxon>Bacteria</taxon>
        <taxon>Bacillati</taxon>
        <taxon>Actinomycetota</taxon>
        <taxon>Actinomycetes</taxon>
        <taxon>Pseudonocardiales</taxon>
        <taxon>Pseudonocardiaceae</taxon>
        <taxon>Kibdelosporangium</taxon>
    </lineage>
</organism>
<dbReference type="InterPro" id="IPR036291">
    <property type="entry name" value="NAD(P)-bd_dom_sf"/>
</dbReference>
<sequence length="289" mass="30637">MKVLVTGAGGALGGLVAERLSAAGHSVRAHDRTTITAPVSDVITGNLADLAHVQGVVAGVDAVVHCAAIPSPVDHPDDEVFRNNVQTTYNVLDTAGRAGVGRIVYVSSASALGLAWSQLGVSPVQVPVTEDHPFVGDDVYGLSKQVGETIAAAASRRWRTTVVSLRFPFIGTGARLEHHLKRIHDDPGVDRGGLWAWLDMRDAVRAVEAALSVPLEGHHLLNVVAPDTTALVSTAELLGTYHPTAVITRPFGEFESVYSGRLCRTVLGFEPIYGWRGVVRCGSESSDWV</sequence>
<dbReference type="Pfam" id="PF01370">
    <property type="entry name" value="Epimerase"/>
    <property type="match status" value="1"/>
</dbReference>
<comment type="similarity">
    <text evidence="1">Belongs to the NAD(P)-dependent epimerase/dehydratase family.</text>
</comment>
<dbReference type="GO" id="GO:0016491">
    <property type="term" value="F:oxidoreductase activity"/>
    <property type="evidence" value="ECO:0007669"/>
    <property type="project" value="UniProtKB-KW"/>
</dbReference>
<dbReference type="AlphaFoldDB" id="A0A1Y5XWT6"/>
<keyword evidence="3" id="KW-0520">NAD</keyword>
<dbReference type="SUPFAM" id="SSF51735">
    <property type="entry name" value="NAD(P)-binding Rossmann-fold domains"/>
    <property type="match status" value="1"/>
</dbReference>
<evidence type="ECO:0000256" key="3">
    <source>
        <dbReference type="ARBA" id="ARBA00023027"/>
    </source>
</evidence>
<accession>A0A1Y5XWT6</accession>
<feature type="domain" description="NAD-dependent epimerase/dehydratase" evidence="4">
    <location>
        <begin position="3"/>
        <end position="217"/>
    </location>
</feature>
<keyword evidence="2" id="KW-0560">Oxidoreductase</keyword>
<evidence type="ECO:0000313" key="6">
    <source>
        <dbReference type="Proteomes" id="UP000192674"/>
    </source>
</evidence>
<keyword evidence="6" id="KW-1185">Reference proteome</keyword>
<evidence type="ECO:0000256" key="1">
    <source>
        <dbReference type="ARBA" id="ARBA00007637"/>
    </source>
</evidence>
<evidence type="ECO:0000259" key="4">
    <source>
        <dbReference type="Pfam" id="PF01370"/>
    </source>
</evidence>
<dbReference type="PANTHER" id="PTHR43103:SF5">
    <property type="entry name" value="4-EPIMERASE, PUTATIVE (AFU_ORTHOLOGUE AFUA_7G00360)-RELATED"/>
    <property type="match status" value="1"/>
</dbReference>
<reference evidence="5 6" key="1">
    <citation type="submission" date="2017-04" db="EMBL/GenBank/DDBJ databases">
        <authorList>
            <person name="Afonso C.L."/>
            <person name="Miller P.J."/>
            <person name="Scott M.A."/>
            <person name="Spackman E."/>
            <person name="Goraichik I."/>
            <person name="Dimitrov K.M."/>
            <person name="Suarez D.L."/>
            <person name="Swayne D.E."/>
        </authorList>
    </citation>
    <scope>NUCLEOTIDE SEQUENCE [LARGE SCALE GENOMIC DNA]</scope>
    <source>
        <strain evidence="5 6">DSM 43828</strain>
    </source>
</reference>
<dbReference type="CDD" id="cd08946">
    <property type="entry name" value="SDR_e"/>
    <property type="match status" value="1"/>
</dbReference>
<protein>
    <submittedName>
        <fullName evidence="5">Nucleoside-diphosphate-sugar epimerase</fullName>
    </submittedName>
</protein>
<evidence type="ECO:0000313" key="5">
    <source>
        <dbReference type="EMBL" id="SMD18177.1"/>
    </source>
</evidence>
<dbReference type="InterPro" id="IPR001509">
    <property type="entry name" value="Epimerase_deHydtase"/>
</dbReference>
<dbReference type="PANTHER" id="PTHR43103">
    <property type="entry name" value="NUCLEOSIDE-DIPHOSPHATE-SUGAR EPIMERASE"/>
    <property type="match status" value="1"/>
</dbReference>